<protein>
    <recommendedName>
        <fullName evidence="1">Non-reducing end beta-L-arabinofuranosidase-like GH127 middle domain-containing protein</fullName>
    </recommendedName>
</protein>
<evidence type="ECO:0000259" key="1">
    <source>
        <dbReference type="Pfam" id="PF20736"/>
    </source>
</evidence>
<dbReference type="EMBL" id="JBANRG010000134">
    <property type="protein sequence ID" value="KAK7433994.1"/>
    <property type="molecule type" value="Genomic_DNA"/>
</dbReference>
<comment type="caution">
    <text evidence="2">The sequence shown here is derived from an EMBL/GenBank/DDBJ whole genome shotgun (WGS) entry which is preliminary data.</text>
</comment>
<feature type="non-terminal residue" evidence="2">
    <location>
        <position position="99"/>
    </location>
</feature>
<name>A0ABR1ILW5_9AGAR</name>
<organism evidence="2 3">
    <name type="scientific">Marasmiellus scandens</name>
    <dbReference type="NCBI Taxonomy" id="2682957"/>
    <lineage>
        <taxon>Eukaryota</taxon>
        <taxon>Fungi</taxon>
        <taxon>Dikarya</taxon>
        <taxon>Basidiomycota</taxon>
        <taxon>Agaricomycotina</taxon>
        <taxon>Agaricomycetes</taxon>
        <taxon>Agaricomycetidae</taxon>
        <taxon>Agaricales</taxon>
        <taxon>Marasmiineae</taxon>
        <taxon>Omphalotaceae</taxon>
        <taxon>Marasmiellus</taxon>
    </lineage>
</organism>
<dbReference type="Pfam" id="PF20736">
    <property type="entry name" value="Glyco_hydro127M"/>
    <property type="match status" value="1"/>
</dbReference>
<dbReference type="InterPro" id="IPR049046">
    <property type="entry name" value="Beta-AFase-like_GH127_middle"/>
</dbReference>
<sequence>MSFVTTDTTYPFSDTLTTTITADQDFTYHVRIPSWVSDGTISINGGDAQALSPEHGLQSIPISAGTTKFELNLPRRLQRRNDPTDLLLYTETLCTMHLT</sequence>
<reference evidence="2 3" key="1">
    <citation type="submission" date="2024-01" db="EMBL/GenBank/DDBJ databases">
        <title>A draft genome for the cacao thread blight pathogen Marasmiellus scandens.</title>
        <authorList>
            <person name="Baruah I.K."/>
            <person name="Leung J."/>
            <person name="Bukari Y."/>
            <person name="Amoako-Attah I."/>
            <person name="Meinhardt L.W."/>
            <person name="Bailey B.A."/>
            <person name="Cohen S.P."/>
        </authorList>
    </citation>
    <scope>NUCLEOTIDE SEQUENCE [LARGE SCALE GENOMIC DNA]</scope>
    <source>
        <strain evidence="2 3">GH-19</strain>
    </source>
</reference>
<evidence type="ECO:0000313" key="2">
    <source>
        <dbReference type="EMBL" id="KAK7433994.1"/>
    </source>
</evidence>
<proteinExistence type="predicted"/>
<evidence type="ECO:0000313" key="3">
    <source>
        <dbReference type="Proteomes" id="UP001498398"/>
    </source>
</evidence>
<accession>A0ABR1ILW5</accession>
<gene>
    <name evidence="2" type="ORF">VKT23_020458</name>
</gene>
<feature type="domain" description="Non-reducing end beta-L-arabinofuranosidase-like GH127 middle" evidence="1">
    <location>
        <begin position="5"/>
        <end position="50"/>
    </location>
</feature>
<keyword evidence="3" id="KW-1185">Reference proteome</keyword>
<dbReference type="Proteomes" id="UP001498398">
    <property type="component" value="Unassembled WGS sequence"/>
</dbReference>